<keyword evidence="4" id="KW-0256">Endoplasmic reticulum</keyword>
<dbReference type="InterPro" id="IPR007194">
    <property type="entry name" value="TRAPP_component"/>
</dbReference>
<keyword evidence="5" id="KW-0524">Neurogenesis</keyword>
<evidence type="ECO:0000313" key="9">
    <source>
        <dbReference type="EMBL" id="KAK2185066.1"/>
    </source>
</evidence>
<dbReference type="PANTHER" id="PTHR12817">
    <property type="entry name" value="TRAFFICKING PROTEIN PARTICLE COMPLEX SUBUNIT 6B"/>
    <property type="match status" value="1"/>
</dbReference>
<dbReference type="Gene3D" id="3.30.1380.20">
    <property type="entry name" value="Trafficking protein particle complex subunit 3"/>
    <property type="match status" value="1"/>
</dbReference>
<name>A0AAD9NZ32_RIDPI</name>
<organism evidence="9 10">
    <name type="scientific">Ridgeia piscesae</name>
    <name type="common">Tubeworm</name>
    <dbReference type="NCBI Taxonomy" id="27915"/>
    <lineage>
        <taxon>Eukaryota</taxon>
        <taxon>Metazoa</taxon>
        <taxon>Spiralia</taxon>
        <taxon>Lophotrochozoa</taxon>
        <taxon>Annelida</taxon>
        <taxon>Polychaeta</taxon>
        <taxon>Sedentaria</taxon>
        <taxon>Canalipalpata</taxon>
        <taxon>Sabellida</taxon>
        <taxon>Siboglinidae</taxon>
        <taxon>Ridgeia</taxon>
    </lineage>
</organism>
<evidence type="ECO:0000256" key="6">
    <source>
        <dbReference type="ARBA" id="ARBA00023034"/>
    </source>
</evidence>
<comment type="subcellular location">
    <subcellularLocation>
        <location evidence="2">Endoplasmic reticulum</location>
    </subcellularLocation>
    <subcellularLocation>
        <location evidence="1">Golgi apparatus</location>
        <location evidence="1">cis-Golgi network</location>
    </subcellularLocation>
</comment>
<dbReference type="GO" id="GO:0005802">
    <property type="term" value="C:trans-Golgi network"/>
    <property type="evidence" value="ECO:0007669"/>
    <property type="project" value="TreeGrafter"/>
</dbReference>
<evidence type="ECO:0000256" key="3">
    <source>
        <dbReference type="ARBA" id="ARBA00006218"/>
    </source>
</evidence>
<evidence type="ECO:0000256" key="2">
    <source>
        <dbReference type="ARBA" id="ARBA00004240"/>
    </source>
</evidence>
<dbReference type="GO" id="GO:0005801">
    <property type="term" value="C:cis-Golgi network"/>
    <property type="evidence" value="ECO:0007669"/>
    <property type="project" value="TreeGrafter"/>
</dbReference>
<protein>
    <recommendedName>
        <fullName evidence="8">Trafficking protein particle complex subunit 6B</fullName>
    </recommendedName>
</protein>
<accession>A0AAD9NZ32</accession>
<dbReference type="GO" id="GO:0007399">
    <property type="term" value="P:nervous system development"/>
    <property type="evidence" value="ECO:0007669"/>
    <property type="project" value="UniProtKB-KW"/>
</dbReference>
<comment type="caution">
    <text evidence="9">The sequence shown here is derived from an EMBL/GenBank/DDBJ whole genome shotgun (WGS) entry which is preliminary data.</text>
</comment>
<reference evidence="9" key="1">
    <citation type="journal article" date="2023" name="Mol. Biol. Evol.">
        <title>Third-Generation Sequencing Reveals the Adaptive Role of the Epigenome in Three Deep-Sea Polychaetes.</title>
        <authorList>
            <person name="Perez M."/>
            <person name="Aroh O."/>
            <person name="Sun Y."/>
            <person name="Lan Y."/>
            <person name="Juniper S.K."/>
            <person name="Young C.R."/>
            <person name="Angers B."/>
            <person name="Qian P.Y."/>
        </authorList>
    </citation>
    <scope>NUCLEOTIDE SEQUENCE</scope>
    <source>
        <strain evidence="9">R07B-5</strain>
    </source>
</reference>
<comment type="similarity">
    <text evidence="3">Belongs to the TRAPP small subunits family. BET3 subfamily.</text>
</comment>
<evidence type="ECO:0000256" key="7">
    <source>
        <dbReference type="ARBA" id="ARBA00057720"/>
    </source>
</evidence>
<dbReference type="GO" id="GO:0030008">
    <property type="term" value="C:TRAPP complex"/>
    <property type="evidence" value="ECO:0007669"/>
    <property type="project" value="TreeGrafter"/>
</dbReference>
<dbReference type="CDD" id="cd14944">
    <property type="entry name" value="TRAPPC6A_Trs33"/>
    <property type="match status" value="1"/>
</dbReference>
<gene>
    <name evidence="9" type="ORF">NP493_246g01006</name>
</gene>
<dbReference type="GO" id="GO:0006888">
    <property type="term" value="P:endoplasmic reticulum to Golgi vesicle-mediated transport"/>
    <property type="evidence" value="ECO:0007669"/>
    <property type="project" value="TreeGrafter"/>
</dbReference>
<dbReference type="PANTHER" id="PTHR12817:SF0">
    <property type="entry name" value="GEO08327P1"/>
    <property type="match status" value="1"/>
</dbReference>
<dbReference type="GO" id="GO:0005783">
    <property type="term" value="C:endoplasmic reticulum"/>
    <property type="evidence" value="ECO:0007669"/>
    <property type="project" value="UniProtKB-SubCell"/>
</dbReference>
<evidence type="ECO:0000313" key="10">
    <source>
        <dbReference type="Proteomes" id="UP001209878"/>
    </source>
</evidence>
<dbReference type="Proteomes" id="UP001209878">
    <property type="component" value="Unassembled WGS sequence"/>
</dbReference>
<dbReference type="InterPro" id="IPR037992">
    <property type="entry name" value="TRAPPC6/Trs33"/>
</dbReference>
<evidence type="ECO:0000256" key="4">
    <source>
        <dbReference type="ARBA" id="ARBA00022824"/>
    </source>
</evidence>
<dbReference type="EMBL" id="JAODUO010000245">
    <property type="protein sequence ID" value="KAK2185066.1"/>
    <property type="molecule type" value="Genomic_DNA"/>
</dbReference>
<comment type="function">
    <text evidence="7">Component of a transport protein particle (TRAPP) complex that may function in specific stages of inter-organelle traffic. Specifically involved in the early development of neural circuitry, likely by controlling the frequency and amplitude of intracellular calcium transients implicated in the regulation of neuron differentiation and survival.</text>
</comment>
<dbReference type="AlphaFoldDB" id="A0AAD9NZ32"/>
<dbReference type="InterPro" id="IPR024096">
    <property type="entry name" value="NO_sig/Golgi_transp_ligand-bd"/>
</dbReference>
<evidence type="ECO:0000256" key="8">
    <source>
        <dbReference type="ARBA" id="ARBA00074542"/>
    </source>
</evidence>
<evidence type="ECO:0000256" key="1">
    <source>
        <dbReference type="ARBA" id="ARBA00004222"/>
    </source>
</evidence>
<dbReference type="SUPFAM" id="SSF111126">
    <property type="entry name" value="Ligand-binding domain in the NO signalling and Golgi transport"/>
    <property type="match status" value="1"/>
</dbReference>
<proteinExistence type="inferred from homology"/>
<keyword evidence="6" id="KW-0333">Golgi apparatus</keyword>
<keyword evidence="10" id="KW-1185">Reference proteome</keyword>
<dbReference type="Pfam" id="PF04051">
    <property type="entry name" value="TRAPP"/>
    <property type="match status" value="1"/>
</dbReference>
<dbReference type="FunFam" id="3.30.1380.20:FF:000004">
    <property type="entry name" value="Trafficking protein particle complex subunit 6B"/>
    <property type="match status" value="1"/>
</dbReference>
<sequence>MEIVHYLNSDDRKDKEKSLSKLESLGFRVGQSLVERFTKDSPRFKDELDTMKFICKDFWTALYKKQIDNLRTNHQGVYVLQDNKFKLLTQLSSDKQYLEAAPQFLAFPCGLIRGALANFGIVSIVTAEVNVMPACKFQIHISRL</sequence>
<evidence type="ECO:0000256" key="5">
    <source>
        <dbReference type="ARBA" id="ARBA00022902"/>
    </source>
</evidence>